<dbReference type="InterPro" id="IPR013894">
    <property type="entry name" value="RMI1_OB"/>
</dbReference>
<feature type="domain" description="RecQ-mediated genome instability protein 1 C-terminal OB-fold" evidence="6">
    <location>
        <begin position="469"/>
        <end position="613"/>
    </location>
</feature>
<sequence>MPRRRLRLRYSSDEEEDEDEIGTSGIVDSAQSVGLAPSVHLETSAAPTSYPNPGEPVTVSEVEIIDDSGNPTSTSIPTSYPFYPVESEAENVYDSPIAEVLSRRGIKLKAEWWVSCLAGLETSVPQFSRLEAAAKAKHCFEQFLFSDMNLCGGGVLPRSVASMNLVELAGPFVLQVDEIVNIGCPLKGRYENANAGLKRCLKLSMTDGVQRVFGMEYRPIKDLQVLAPAGLKIVVSSVQVRHGLLMLVPEIVEVLGGMVEELEEARKRLVVEVNKPPRGKRTRSGVVPALATRATLAAWSLNDNATGNQVNISTSGNASHVQANGQGISLNVTRTHISPRMMNEPPGSINVEATVSWVAHTQIDTASAQGERPFSDLRSTSSNIRMTGSAAGTSGSGRRPFYNNGGEYTLDQQTSSVTSFVEEMHIDNGRARDATSPVYGSGSGAVADAEVSDMVIDLEIPSVMSTNTETPFTYMAELSQKWAVMKDTMHFVQGKIKCFLTGVKKFNFKQEPKFELICHVDDGSLICEILLHNDVVQKRLGHSSMEVTAALSSSASTTVNAMMKEKLKRFQLFLADFEGMMVVEMNRSSQYPVAIEMNQGCSLNDARLLFERIKSSTTASSRIAPVVVLSP</sequence>
<dbReference type="InterPro" id="IPR032199">
    <property type="entry name" value="RMI1_C"/>
</dbReference>
<dbReference type="PANTHER" id="PTHR14790:SF15">
    <property type="entry name" value="RECQ-MEDIATED GENOME INSTABILITY PROTEIN 1"/>
    <property type="match status" value="1"/>
</dbReference>
<dbReference type="InterPro" id="IPR042470">
    <property type="entry name" value="RMI1_N_C_sf"/>
</dbReference>
<evidence type="ECO:0000256" key="3">
    <source>
        <dbReference type="ARBA" id="ARBA00077519"/>
    </source>
</evidence>
<comment type="similarity">
    <text evidence="1">Belongs to the RMI1 family.</text>
</comment>
<protein>
    <recommendedName>
        <fullName evidence="2">RecQ-mediated genome instability protein 1</fullName>
    </recommendedName>
    <alternativeName>
        <fullName evidence="3">BLM-associated protein of 75 kDa homolog</fullName>
    </alternativeName>
</protein>
<evidence type="ECO:0000259" key="6">
    <source>
        <dbReference type="Pfam" id="PF16099"/>
    </source>
</evidence>
<keyword evidence="9" id="KW-1185">Reference proteome</keyword>
<dbReference type="EMBL" id="OU466858">
    <property type="protein sequence ID" value="CAH2043666.1"/>
    <property type="molecule type" value="Genomic_DNA"/>
</dbReference>
<dbReference type="GO" id="GO:0000724">
    <property type="term" value="P:double-strand break repair via homologous recombination"/>
    <property type="evidence" value="ECO:0007669"/>
    <property type="project" value="TreeGrafter"/>
</dbReference>
<feature type="region of interest" description="Disordered" evidence="4">
    <location>
        <begin position="367"/>
        <end position="399"/>
    </location>
</feature>
<name>A0AAU9RNH6_THLAR</name>
<evidence type="ECO:0000313" key="8">
    <source>
        <dbReference type="EMBL" id="CAH2043666.1"/>
    </source>
</evidence>
<dbReference type="AlphaFoldDB" id="A0AAU9RNH6"/>
<dbReference type="Pfam" id="PF21000">
    <property type="entry name" value="RMI1_N_N"/>
    <property type="match status" value="1"/>
</dbReference>
<dbReference type="GO" id="GO:0000166">
    <property type="term" value="F:nucleotide binding"/>
    <property type="evidence" value="ECO:0007669"/>
    <property type="project" value="InterPro"/>
</dbReference>
<accession>A0AAU9RNH6</accession>
<gene>
    <name evidence="8" type="ORF">TAV2_LOCUS5988</name>
</gene>
<dbReference type="FunFam" id="2.40.50.770:FF:000004">
    <property type="entry name" value="RecQ-mediated instability protein (DUF1767)"/>
    <property type="match status" value="1"/>
</dbReference>
<dbReference type="PANTHER" id="PTHR14790">
    <property type="entry name" value="RECQ-MEDIATED GENOME INSTABILITY PROTEIN 1 RMI1"/>
    <property type="match status" value="1"/>
</dbReference>
<evidence type="ECO:0000256" key="4">
    <source>
        <dbReference type="SAM" id="MobiDB-lite"/>
    </source>
</evidence>
<feature type="compositionally biased region" description="Low complexity" evidence="4">
    <location>
        <begin position="387"/>
        <end position="397"/>
    </location>
</feature>
<dbReference type="Proteomes" id="UP000836841">
    <property type="component" value="Chromosome 2"/>
</dbReference>
<dbReference type="Gene3D" id="2.40.50.770">
    <property type="entry name" value="RecQ-mediated genome instability protein Rmi1, C-terminal domain"/>
    <property type="match status" value="1"/>
</dbReference>
<dbReference type="GO" id="GO:0016604">
    <property type="term" value="C:nuclear body"/>
    <property type="evidence" value="ECO:0007669"/>
    <property type="project" value="TreeGrafter"/>
</dbReference>
<dbReference type="GO" id="GO:0031422">
    <property type="term" value="C:RecQ family helicase-topoisomerase III complex"/>
    <property type="evidence" value="ECO:0007669"/>
    <property type="project" value="TreeGrafter"/>
</dbReference>
<evidence type="ECO:0000256" key="1">
    <source>
        <dbReference type="ARBA" id="ARBA00006395"/>
    </source>
</evidence>
<feature type="domain" description="RMI1 N-terminal" evidence="7">
    <location>
        <begin position="101"/>
        <end position="150"/>
    </location>
</feature>
<dbReference type="InterPro" id="IPR049363">
    <property type="entry name" value="RMI1_N"/>
</dbReference>
<evidence type="ECO:0000259" key="5">
    <source>
        <dbReference type="Pfam" id="PF08585"/>
    </source>
</evidence>
<dbReference type="GO" id="GO:0000712">
    <property type="term" value="P:resolution of meiotic recombination intermediates"/>
    <property type="evidence" value="ECO:0007669"/>
    <property type="project" value="TreeGrafter"/>
</dbReference>
<feature type="region of interest" description="Disordered" evidence="4">
    <location>
        <begin position="1"/>
        <end position="26"/>
    </location>
</feature>
<proteinExistence type="inferred from homology"/>
<evidence type="ECO:0000256" key="2">
    <source>
        <dbReference type="ARBA" id="ARBA00018987"/>
    </source>
</evidence>
<reference evidence="8 9" key="1">
    <citation type="submission" date="2022-03" db="EMBL/GenBank/DDBJ databases">
        <authorList>
            <person name="Nunn A."/>
            <person name="Chopra R."/>
            <person name="Nunn A."/>
            <person name="Contreras Garrido A."/>
        </authorList>
    </citation>
    <scope>NUCLEOTIDE SEQUENCE [LARGE SCALE GENOMIC DNA]</scope>
</reference>
<evidence type="ECO:0000313" key="9">
    <source>
        <dbReference type="Proteomes" id="UP000836841"/>
    </source>
</evidence>
<dbReference type="SMART" id="SM01161">
    <property type="entry name" value="DUF1767"/>
    <property type="match status" value="1"/>
</dbReference>
<feature type="compositionally biased region" description="Polar residues" evidence="4">
    <location>
        <begin position="377"/>
        <end position="386"/>
    </location>
</feature>
<feature type="domain" description="RecQ mediated genome instability protein 1 OB-fold" evidence="5">
    <location>
        <begin position="156"/>
        <end position="267"/>
    </location>
</feature>
<evidence type="ECO:0000259" key="7">
    <source>
        <dbReference type="Pfam" id="PF21000"/>
    </source>
</evidence>
<dbReference type="Pfam" id="PF08585">
    <property type="entry name" value="RMI1_N_C"/>
    <property type="match status" value="1"/>
</dbReference>
<dbReference type="Pfam" id="PF16099">
    <property type="entry name" value="RMI1_C"/>
    <property type="match status" value="1"/>
</dbReference>
<organism evidence="8 9">
    <name type="scientific">Thlaspi arvense</name>
    <name type="common">Field penny-cress</name>
    <dbReference type="NCBI Taxonomy" id="13288"/>
    <lineage>
        <taxon>Eukaryota</taxon>
        <taxon>Viridiplantae</taxon>
        <taxon>Streptophyta</taxon>
        <taxon>Embryophyta</taxon>
        <taxon>Tracheophyta</taxon>
        <taxon>Spermatophyta</taxon>
        <taxon>Magnoliopsida</taxon>
        <taxon>eudicotyledons</taxon>
        <taxon>Gunneridae</taxon>
        <taxon>Pentapetalae</taxon>
        <taxon>rosids</taxon>
        <taxon>malvids</taxon>
        <taxon>Brassicales</taxon>
        <taxon>Brassicaceae</taxon>
        <taxon>Thlaspideae</taxon>
        <taxon>Thlaspi</taxon>
    </lineage>
</organism>